<dbReference type="Proteomes" id="UP000198424">
    <property type="component" value="Unassembled WGS sequence"/>
</dbReference>
<gene>
    <name evidence="2" type="ORF">B0A62_21015</name>
</gene>
<keyword evidence="3" id="KW-1185">Reference proteome</keyword>
<dbReference type="EMBL" id="MUGY01000031">
    <property type="protein sequence ID" value="OXA89414.1"/>
    <property type="molecule type" value="Genomic_DNA"/>
</dbReference>
<sequence length="190" mass="22518">MEKMMKTKMDMTMEVKTEIKTGTLKKTLPKITKEEILEAKENTWDFFFLLLSKYYEIMDVQHDEVENEFNTAQHTLMAYNILYGEVTNGGYLSLIQNGYGGYIFETLFSDTMKIWGIKEMALNIDKAKEIYLTHKAFLEIERTEEQFSRMYQEFPYFNSIDKDFFMIMDSESEKIKIHIQENISDFATAI</sequence>
<name>A0ABX4C8N8_FLAHY</name>
<reference evidence="2 3" key="1">
    <citation type="submission" date="2016-11" db="EMBL/GenBank/DDBJ databases">
        <title>Whole genomes of Flavobacteriaceae.</title>
        <authorList>
            <person name="Stine C."/>
            <person name="Li C."/>
            <person name="Tadesse D."/>
        </authorList>
    </citation>
    <scope>NUCLEOTIDE SEQUENCE [LARGE SCALE GENOMIC DNA]</scope>
    <source>
        <strain evidence="2 3">ATCC 29551</strain>
    </source>
</reference>
<proteinExistence type="predicted"/>
<dbReference type="InterPro" id="IPR025402">
    <property type="entry name" value="DMP19_C"/>
</dbReference>
<protein>
    <recommendedName>
        <fullName evidence="1">DNA mimic protein DMP19 C-terminal domain-containing protein</fullName>
    </recommendedName>
</protein>
<feature type="domain" description="DNA mimic protein DMP19 C-terminal" evidence="1">
    <location>
        <begin position="68"/>
        <end position="182"/>
    </location>
</feature>
<dbReference type="Gene3D" id="1.20.1420.60">
    <property type="match status" value="1"/>
</dbReference>
<evidence type="ECO:0000259" key="1">
    <source>
        <dbReference type="Pfam" id="PF14300"/>
    </source>
</evidence>
<evidence type="ECO:0000313" key="3">
    <source>
        <dbReference type="Proteomes" id="UP000198424"/>
    </source>
</evidence>
<dbReference type="RefSeq" id="WP_051886036.1">
    <property type="nucleotide sequence ID" value="NZ_JBEWQG010000041.1"/>
</dbReference>
<accession>A0ABX4C8N8</accession>
<dbReference type="Pfam" id="PF14300">
    <property type="entry name" value="DMP19"/>
    <property type="match status" value="1"/>
</dbReference>
<evidence type="ECO:0000313" key="2">
    <source>
        <dbReference type="EMBL" id="OXA89414.1"/>
    </source>
</evidence>
<comment type="caution">
    <text evidence="2">The sequence shown here is derived from an EMBL/GenBank/DDBJ whole genome shotgun (WGS) entry which is preliminary data.</text>
</comment>
<organism evidence="2 3">
    <name type="scientific">Flavobacterium hydatis</name>
    <name type="common">Cytophaga aquatilis</name>
    <dbReference type="NCBI Taxonomy" id="991"/>
    <lineage>
        <taxon>Bacteria</taxon>
        <taxon>Pseudomonadati</taxon>
        <taxon>Bacteroidota</taxon>
        <taxon>Flavobacteriia</taxon>
        <taxon>Flavobacteriales</taxon>
        <taxon>Flavobacteriaceae</taxon>
        <taxon>Flavobacterium</taxon>
    </lineage>
</organism>